<evidence type="ECO:0000313" key="4">
    <source>
        <dbReference type="Proteomes" id="UP001642409"/>
    </source>
</evidence>
<dbReference type="EMBL" id="CAXDID020000102">
    <property type="protein sequence ID" value="CAL6026452.1"/>
    <property type="molecule type" value="Genomic_DNA"/>
</dbReference>
<gene>
    <name evidence="2" type="ORF">HINF_LOCUS19461</name>
    <name evidence="3" type="ORF">HINF_LOCUS30849</name>
</gene>
<organism evidence="2">
    <name type="scientific">Hexamita inflata</name>
    <dbReference type="NCBI Taxonomy" id="28002"/>
    <lineage>
        <taxon>Eukaryota</taxon>
        <taxon>Metamonada</taxon>
        <taxon>Diplomonadida</taxon>
        <taxon>Hexamitidae</taxon>
        <taxon>Hexamitinae</taxon>
        <taxon>Hexamita</taxon>
    </lineage>
</organism>
<evidence type="ECO:0000313" key="3">
    <source>
        <dbReference type="EMBL" id="CAL6026452.1"/>
    </source>
</evidence>
<dbReference type="PROSITE" id="PS50090">
    <property type="entry name" value="MYB_LIKE"/>
    <property type="match status" value="1"/>
</dbReference>
<dbReference type="Pfam" id="PF13921">
    <property type="entry name" value="Myb_DNA-bind_6"/>
    <property type="match status" value="1"/>
</dbReference>
<sequence length="186" mass="22205">MSVVQKWSETDRQQLVRLVGEQTQDDRTNWIYIAKQMNRSPQQCKSYYYSIIQQGVSKKCNVQWTFYNLIQLLSCVQIYDKKWTLIQKLQFPNLSPEQLRQKYNTYIKLKTKRHELIRTLKQGNITPEQLCQVKSLYEYYNNLKNQLDKCSDLDLLYKKALVTVNDDLKLEELVEFLASVLKTTCE</sequence>
<reference evidence="2" key="1">
    <citation type="submission" date="2023-06" db="EMBL/GenBank/DDBJ databases">
        <authorList>
            <person name="Kurt Z."/>
        </authorList>
    </citation>
    <scope>NUCLEOTIDE SEQUENCE</scope>
</reference>
<dbReference type="AlphaFoldDB" id="A0AA86P4V3"/>
<dbReference type="CDD" id="cd00167">
    <property type="entry name" value="SANT"/>
    <property type="match status" value="1"/>
</dbReference>
<dbReference type="EMBL" id="CATOUU010000499">
    <property type="protein sequence ID" value="CAI9931816.1"/>
    <property type="molecule type" value="Genomic_DNA"/>
</dbReference>
<dbReference type="GO" id="GO:0003677">
    <property type="term" value="F:DNA binding"/>
    <property type="evidence" value="ECO:0007669"/>
    <property type="project" value="UniProtKB-KW"/>
</dbReference>
<keyword evidence="2" id="KW-0238">DNA-binding</keyword>
<feature type="domain" description="Myb-like" evidence="1">
    <location>
        <begin position="6"/>
        <end position="52"/>
    </location>
</feature>
<evidence type="ECO:0000259" key="1">
    <source>
        <dbReference type="PROSITE" id="PS50090"/>
    </source>
</evidence>
<dbReference type="SUPFAM" id="SSF46689">
    <property type="entry name" value="Homeodomain-like"/>
    <property type="match status" value="2"/>
</dbReference>
<keyword evidence="4" id="KW-1185">Reference proteome</keyword>
<reference evidence="3 4" key="2">
    <citation type="submission" date="2024-07" db="EMBL/GenBank/DDBJ databases">
        <authorList>
            <person name="Akdeniz Z."/>
        </authorList>
    </citation>
    <scope>NUCLEOTIDE SEQUENCE [LARGE SCALE GENOMIC DNA]</scope>
</reference>
<dbReference type="InterPro" id="IPR009057">
    <property type="entry name" value="Homeodomain-like_sf"/>
</dbReference>
<dbReference type="Proteomes" id="UP001642409">
    <property type="component" value="Unassembled WGS sequence"/>
</dbReference>
<protein>
    <submittedName>
        <fullName evidence="2">Myb-like DNA-binding domain-containing protein</fullName>
    </submittedName>
    <submittedName>
        <fullName evidence="3">Myb-like_DNA-binding domain-containing protein</fullName>
    </submittedName>
</protein>
<dbReference type="Gene3D" id="1.10.10.60">
    <property type="entry name" value="Homeodomain-like"/>
    <property type="match status" value="1"/>
</dbReference>
<comment type="caution">
    <text evidence="2">The sequence shown here is derived from an EMBL/GenBank/DDBJ whole genome shotgun (WGS) entry which is preliminary data.</text>
</comment>
<accession>A0AA86P4V3</accession>
<dbReference type="InterPro" id="IPR001005">
    <property type="entry name" value="SANT/Myb"/>
</dbReference>
<name>A0AA86P4V3_9EUKA</name>
<evidence type="ECO:0000313" key="2">
    <source>
        <dbReference type="EMBL" id="CAI9931816.1"/>
    </source>
</evidence>
<proteinExistence type="predicted"/>
<dbReference type="SMART" id="SM00717">
    <property type="entry name" value="SANT"/>
    <property type="match status" value="2"/>
</dbReference>